<dbReference type="AlphaFoldDB" id="A0AAE3W8L0"/>
<dbReference type="EMBL" id="JAUSUZ010000002">
    <property type="protein sequence ID" value="MDQ0371631.1"/>
    <property type="molecule type" value="Genomic_DNA"/>
</dbReference>
<dbReference type="Proteomes" id="UP001240236">
    <property type="component" value="Unassembled WGS sequence"/>
</dbReference>
<name>A0AAE3W8L0_9ACTN</name>
<comment type="caution">
    <text evidence="1">The sequence shown here is derived from an EMBL/GenBank/DDBJ whole genome shotgun (WGS) entry which is preliminary data.</text>
</comment>
<evidence type="ECO:0000313" key="2">
    <source>
        <dbReference type="Proteomes" id="UP001240236"/>
    </source>
</evidence>
<organism evidence="1 2">
    <name type="scientific">Catenuloplanes indicus</name>
    <dbReference type="NCBI Taxonomy" id="137267"/>
    <lineage>
        <taxon>Bacteria</taxon>
        <taxon>Bacillati</taxon>
        <taxon>Actinomycetota</taxon>
        <taxon>Actinomycetes</taxon>
        <taxon>Micromonosporales</taxon>
        <taxon>Micromonosporaceae</taxon>
        <taxon>Catenuloplanes</taxon>
    </lineage>
</organism>
<dbReference type="RefSeq" id="WP_307249388.1">
    <property type="nucleotide sequence ID" value="NZ_JAUSUZ010000002.1"/>
</dbReference>
<gene>
    <name evidence="1" type="ORF">J2S42_008379</name>
</gene>
<protein>
    <recommendedName>
        <fullName evidence="3">C1q domain-containing protein</fullName>
    </recommendedName>
</protein>
<sequence length="172" mass="18327">MPTFLAGQKLTPARLNLIADKPVTRLILGANQVHNVPSGTVVVSFGGATLEVFDTHNFHSNTVNPSRITPSVPGVYLVTANLWWGGVAGGDRRVLIARNGTDLAASSRIANLSAISISQSVSRLVECNGSLDYIEMRAYQSTTGNVDILGTGSETSTFTTTLEVSWYRSLTS</sequence>
<evidence type="ECO:0000313" key="1">
    <source>
        <dbReference type="EMBL" id="MDQ0371631.1"/>
    </source>
</evidence>
<proteinExistence type="predicted"/>
<reference evidence="1 2" key="1">
    <citation type="submission" date="2023-07" db="EMBL/GenBank/DDBJ databases">
        <title>Sequencing the genomes of 1000 actinobacteria strains.</title>
        <authorList>
            <person name="Klenk H.-P."/>
        </authorList>
    </citation>
    <scope>NUCLEOTIDE SEQUENCE [LARGE SCALE GENOMIC DNA]</scope>
    <source>
        <strain evidence="1 2">DSM 44709</strain>
    </source>
</reference>
<evidence type="ECO:0008006" key="3">
    <source>
        <dbReference type="Google" id="ProtNLM"/>
    </source>
</evidence>
<accession>A0AAE3W8L0</accession>
<keyword evidence="2" id="KW-1185">Reference proteome</keyword>